<keyword evidence="2" id="KW-1185">Reference proteome</keyword>
<dbReference type="OrthoDB" id="2139957at2759"/>
<gene>
    <name evidence="1" type="ORF">OS493_020059</name>
</gene>
<protein>
    <submittedName>
        <fullName evidence="1">Uncharacterized protein</fullName>
    </submittedName>
</protein>
<proteinExistence type="predicted"/>
<organism evidence="1 2">
    <name type="scientific">Desmophyllum pertusum</name>
    <dbReference type="NCBI Taxonomy" id="174260"/>
    <lineage>
        <taxon>Eukaryota</taxon>
        <taxon>Metazoa</taxon>
        <taxon>Cnidaria</taxon>
        <taxon>Anthozoa</taxon>
        <taxon>Hexacorallia</taxon>
        <taxon>Scleractinia</taxon>
        <taxon>Caryophylliina</taxon>
        <taxon>Caryophylliidae</taxon>
        <taxon>Desmophyllum</taxon>
    </lineage>
</organism>
<evidence type="ECO:0000313" key="2">
    <source>
        <dbReference type="Proteomes" id="UP001163046"/>
    </source>
</evidence>
<reference evidence="1" key="1">
    <citation type="submission" date="2023-01" db="EMBL/GenBank/DDBJ databases">
        <title>Genome assembly of the deep-sea coral Lophelia pertusa.</title>
        <authorList>
            <person name="Herrera S."/>
            <person name="Cordes E."/>
        </authorList>
    </citation>
    <scope>NUCLEOTIDE SEQUENCE</scope>
    <source>
        <strain evidence="1">USNM1676648</strain>
        <tissue evidence="1">Polyp</tissue>
    </source>
</reference>
<dbReference type="AlphaFoldDB" id="A0A9X0CE06"/>
<dbReference type="EMBL" id="MU827789">
    <property type="protein sequence ID" value="KAJ7331270.1"/>
    <property type="molecule type" value="Genomic_DNA"/>
</dbReference>
<sequence>MLYIISSIKTDHSAIVFEFQNDDDIAKGHTYVDEINRLIPRWVQEGVLDLSDSRSVWDWAEYNIKIFSRKYFMGKCKQRRLDEQRLHIEFQEANLSFQNYPSQENLAKLNVLKEQMEKFYEKKKLKV</sequence>
<accession>A0A9X0CE06</accession>
<evidence type="ECO:0000313" key="1">
    <source>
        <dbReference type="EMBL" id="KAJ7331270.1"/>
    </source>
</evidence>
<name>A0A9X0CE06_9CNID</name>
<dbReference type="Proteomes" id="UP001163046">
    <property type="component" value="Unassembled WGS sequence"/>
</dbReference>
<comment type="caution">
    <text evidence="1">The sequence shown here is derived from an EMBL/GenBank/DDBJ whole genome shotgun (WGS) entry which is preliminary data.</text>
</comment>